<dbReference type="InterPro" id="IPR025736">
    <property type="entry name" value="PucR_C-HTH_dom"/>
</dbReference>
<dbReference type="EMBL" id="SMFR01000009">
    <property type="protein sequence ID" value="TCJ89798.1"/>
    <property type="molecule type" value="Genomic_DNA"/>
</dbReference>
<sequence>MAIDEILCAPARSEDSATDAALNKFAMSLLSGSCINLSIARHFQIPTTNTFVVVAAGFCQQPDAALTDRATTIPEARLDDIRRCLAAECGFPIPALLGPGYGTILIPASSDLGRRIGDLPALLSAAARKATTTVAIESATASISEAAETAHELLDLAIRLRKEPQLYRLGELAVEYQVTRPGPGRDHLMSLLKPLEEHAELLQTLEVLVRQGFDRKRSARRLCIHPNTVDYRMRRILALTGLPGTHASHWRLFTALTAWTFVRAEHAHHDGPYIR</sequence>
<gene>
    <name evidence="2" type="ORF">DFR71_6438</name>
</gene>
<dbReference type="Proteomes" id="UP000294856">
    <property type="component" value="Unassembled WGS sequence"/>
</dbReference>
<accession>A0A4R1FD62</accession>
<protein>
    <submittedName>
        <fullName evidence="2">PucR-like helix-turn-helix protein</fullName>
    </submittedName>
</protein>
<keyword evidence="3" id="KW-1185">Reference proteome</keyword>
<dbReference type="InterPro" id="IPR042070">
    <property type="entry name" value="PucR_C-HTH_sf"/>
</dbReference>
<reference evidence="2 3" key="1">
    <citation type="submission" date="2019-03" db="EMBL/GenBank/DDBJ databases">
        <title>Genomic Encyclopedia of Type Strains, Phase IV (KMG-IV): sequencing the most valuable type-strain genomes for metagenomic binning, comparative biology and taxonomic classification.</title>
        <authorList>
            <person name="Goeker M."/>
        </authorList>
    </citation>
    <scope>NUCLEOTIDE SEQUENCE [LARGE SCALE GENOMIC DNA]</scope>
    <source>
        <strain evidence="2 3">DSM 44684</strain>
    </source>
</reference>
<evidence type="ECO:0000313" key="3">
    <source>
        <dbReference type="Proteomes" id="UP000294856"/>
    </source>
</evidence>
<dbReference type="AlphaFoldDB" id="A0A4R1FD62"/>
<feature type="domain" description="PucR C-terminal helix-turn-helix" evidence="1">
    <location>
        <begin position="201"/>
        <end position="256"/>
    </location>
</feature>
<dbReference type="Pfam" id="PF13556">
    <property type="entry name" value="HTH_30"/>
    <property type="match status" value="1"/>
</dbReference>
<dbReference type="STRING" id="1210063.GCA_001612665_05565"/>
<name>A0A4R1FD62_9NOCA</name>
<evidence type="ECO:0000313" key="2">
    <source>
        <dbReference type="EMBL" id="TCJ89798.1"/>
    </source>
</evidence>
<dbReference type="Gene3D" id="1.10.10.2840">
    <property type="entry name" value="PucR C-terminal helix-turn-helix domain"/>
    <property type="match status" value="1"/>
</dbReference>
<dbReference type="PANTHER" id="PTHR33744">
    <property type="entry name" value="CARBOHYDRATE DIACID REGULATOR"/>
    <property type="match status" value="1"/>
</dbReference>
<dbReference type="InterPro" id="IPR051448">
    <property type="entry name" value="CdaR-like_regulators"/>
</dbReference>
<proteinExistence type="predicted"/>
<comment type="caution">
    <text evidence="2">The sequence shown here is derived from an EMBL/GenBank/DDBJ whole genome shotgun (WGS) entry which is preliminary data.</text>
</comment>
<evidence type="ECO:0000259" key="1">
    <source>
        <dbReference type="Pfam" id="PF13556"/>
    </source>
</evidence>
<organism evidence="2 3">
    <name type="scientific">Nocardia alba</name>
    <dbReference type="NCBI Taxonomy" id="225051"/>
    <lineage>
        <taxon>Bacteria</taxon>
        <taxon>Bacillati</taxon>
        <taxon>Actinomycetota</taxon>
        <taxon>Actinomycetes</taxon>
        <taxon>Mycobacteriales</taxon>
        <taxon>Nocardiaceae</taxon>
        <taxon>Nocardia</taxon>
    </lineage>
</organism>